<name>A0AAF0UGA1_SOLVR</name>
<proteinExistence type="predicted"/>
<feature type="non-terminal residue" evidence="1">
    <location>
        <position position="1"/>
    </location>
</feature>
<evidence type="ECO:0000313" key="1">
    <source>
        <dbReference type="EMBL" id="WMV45447.1"/>
    </source>
</evidence>
<evidence type="ECO:0000313" key="2">
    <source>
        <dbReference type="Proteomes" id="UP001234989"/>
    </source>
</evidence>
<reference evidence="1" key="1">
    <citation type="submission" date="2023-08" db="EMBL/GenBank/DDBJ databases">
        <title>A de novo genome assembly of Solanum verrucosum Schlechtendal, a Mexican diploid species geographically isolated from the other diploid A-genome species in potato relatives.</title>
        <authorList>
            <person name="Hosaka K."/>
        </authorList>
    </citation>
    <scope>NUCLEOTIDE SEQUENCE</scope>
    <source>
        <tissue evidence="1">Young leaves</tissue>
    </source>
</reference>
<sequence>LPLVVIQDEGSLGEQQWFSSAGHVQGVDSGRDTDFLRFHTTPSLVLAILRTTGFIEDVQRRVVLEPKALCVLDLYSGILMRIKDPMSPRLFEDFLEVVEQLPHSNIGIATLG</sequence>
<keyword evidence="2" id="KW-1185">Reference proteome</keyword>
<dbReference type="Proteomes" id="UP001234989">
    <property type="component" value="Chromosome 9"/>
</dbReference>
<dbReference type="EMBL" id="CP133620">
    <property type="protein sequence ID" value="WMV45447.1"/>
    <property type="molecule type" value="Genomic_DNA"/>
</dbReference>
<gene>
    <name evidence="1" type="ORF">MTR67_038832</name>
</gene>
<accession>A0AAF0UGA1</accession>
<dbReference type="AlphaFoldDB" id="A0AAF0UGA1"/>
<protein>
    <submittedName>
        <fullName evidence="1">Uncharacterized protein</fullName>
    </submittedName>
</protein>
<organism evidence="1 2">
    <name type="scientific">Solanum verrucosum</name>
    <dbReference type="NCBI Taxonomy" id="315347"/>
    <lineage>
        <taxon>Eukaryota</taxon>
        <taxon>Viridiplantae</taxon>
        <taxon>Streptophyta</taxon>
        <taxon>Embryophyta</taxon>
        <taxon>Tracheophyta</taxon>
        <taxon>Spermatophyta</taxon>
        <taxon>Magnoliopsida</taxon>
        <taxon>eudicotyledons</taxon>
        <taxon>Gunneridae</taxon>
        <taxon>Pentapetalae</taxon>
        <taxon>asterids</taxon>
        <taxon>lamiids</taxon>
        <taxon>Solanales</taxon>
        <taxon>Solanaceae</taxon>
        <taxon>Solanoideae</taxon>
        <taxon>Solaneae</taxon>
        <taxon>Solanum</taxon>
    </lineage>
</organism>